<reference evidence="1" key="2">
    <citation type="journal article" date="2015" name="Fish Shellfish Immunol.">
        <title>Early steps in the European eel (Anguilla anguilla)-Vibrio vulnificus interaction in the gills: Role of the RtxA13 toxin.</title>
        <authorList>
            <person name="Callol A."/>
            <person name="Pajuelo D."/>
            <person name="Ebbesson L."/>
            <person name="Teles M."/>
            <person name="MacKenzie S."/>
            <person name="Amaro C."/>
        </authorList>
    </citation>
    <scope>NUCLEOTIDE SEQUENCE</scope>
</reference>
<dbReference type="EMBL" id="GBXM01013154">
    <property type="protein sequence ID" value="JAH95423.1"/>
    <property type="molecule type" value="Transcribed_RNA"/>
</dbReference>
<dbReference type="AlphaFoldDB" id="A0A0E9X160"/>
<accession>A0A0E9X160</accession>
<protein>
    <submittedName>
        <fullName evidence="1">Uncharacterized protein</fullName>
    </submittedName>
</protein>
<sequence>MCVTSVPVVCVPVNIFTVSEFLWMNECVRNRFGLCTHGSSTHPLICMTSDVMLVDLFPTQHPRPVCQETFQCPPPWPLIRGDKPCSTGSARMFFLIIYNPKRGHSLPFRSCTVPYYIFLCNMYSLAMCTSLHSLQEHVLKFEES</sequence>
<reference evidence="1" key="1">
    <citation type="submission" date="2014-11" db="EMBL/GenBank/DDBJ databases">
        <authorList>
            <person name="Amaro Gonzalez C."/>
        </authorList>
    </citation>
    <scope>NUCLEOTIDE SEQUENCE</scope>
</reference>
<name>A0A0E9X160_ANGAN</name>
<evidence type="ECO:0000313" key="1">
    <source>
        <dbReference type="EMBL" id="JAH95423.1"/>
    </source>
</evidence>
<organism evidence="1">
    <name type="scientific">Anguilla anguilla</name>
    <name type="common">European freshwater eel</name>
    <name type="synonym">Muraena anguilla</name>
    <dbReference type="NCBI Taxonomy" id="7936"/>
    <lineage>
        <taxon>Eukaryota</taxon>
        <taxon>Metazoa</taxon>
        <taxon>Chordata</taxon>
        <taxon>Craniata</taxon>
        <taxon>Vertebrata</taxon>
        <taxon>Euteleostomi</taxon>
        <taxon>Actinopterygii</taxon>
        <taxon>Neopterygii</taxon>
        <taxon>Teleostei</taxon>
        <taxon>Anguilliformes</taxon>
        <taxon>Anguillidae</taxon>
        <taxon>Anguilla</taxon>
    </lineage>
</organism>
<proteinExistence type="predicted"/>